<gene>
    <name evidence="2" type="ORF">MNB_SM-5-120</name>
</gene>
<keyword evidence="1" id="KW-0812">Transmembrane</keyword>
<reference evidence="2" key="1">
    <citation type="submission" date="2016-10" db="EMBL/GenBank/DDBJ databases">
        <authorList>
            <person name="de Groot N.N."/>
        </authorList>
    </citation>
    <scope>NUCLEOTIDE SEQUENCE</scope>
</reference>
<name>A0A1W1BFP4_9ZZZZ</name>
<accession>A0A1W1BFP4</accession>
<proteinExistence type="predicted"/>
<keyword evidence="1" id="KW-1133">Transmembrane helix</keyword>
<sequence length="245" mass="28317">MLNIPELEKRWLHYKIKSYLPISLIILLLIVSGSLIYSFFPLSSAKKREQTPLAQKVPQKREDKVITIPKKREIKETLPDIASLNNKEKEKISPLSPSMHFIQKLKTVSQTDTIASPPTDKENRVANREIKPKAPKGKITIIKQDTKRDIQNILKRFEKEKNPALSLFLARKYYALGNYKAALKYALITNQLNKDIDESWIIFSKTLVKMHHKEKAINILRQYIQNSQSTNAAILLQNIQSGRFQ</sequence>
<feature type="transmembrane region" description="Helical" evidence="1">
    <location>
        <begin position="20"/>
        <end position="40"/>
    </location>
</feature>
<protein>
    <submittedName>
        <fullName evidence="2">Transformation system protein</fullName>
    </submittedName>
</protein>
<organism evidence="2">
    <name type="scientific">hydrothermal vent metagenome</name>
    <dbReference type="NCBI Taxonomy" id="652676"/>
    <lineage>
        <taxon>unclassified sequences</taxon>
        <taxon>metagenomes</taxon>
        <taxon>ecological metagenomes</taxon>
    </lineage>
</organism>
<dbReference type="SUPFAM" id="SSF48452">
    <property type="entry name" value="TPR-like"/>
    <property type="match status" value="1"/>
</dbReference>
<evidence type="ECO:0000256" key="1">
    <source>
        <dbReference type="SAM" id="Phobius"/>
    </source>
</evidence>
<evidence type="ECO:0000313" key="2">
    <source>
        <dbReference type="EMBL" id="SFV52288.1"/>
    </source>
</evidence>
<dbReference type="EMBL" id="FPHH01000017">
    <property type="protein sequence ID" value="SFV52288.1"/>
    <property type="molecule type" value="Genomic_DNA"/>
</dbReference>
<dbReference type="AlphaFoldDB" id="A0A1W1BFP4"/>
<dbReference type="Gene3D" id="1.25.40.10">
    <property type="entry name" value="Tetratricopeptide repeat domain"/>
    <property type="match status" value="1"/>
</dbReference>
<keyword evidence="1" id="KW-0472">Membrane</keyword>
<dbReference type="InterPro" id="IPR011990">
    <property type="entry name" value="TPR-like_helical_dom_sf"/>
</dbReference>